<evidence type="ECO:0000256" key="8">
    <source>
        <dbReference type="ARBA" id="ARBA00023049"/>
    </source>
</evidence>
<keyword evidence="3" id="KW-0963">Cytoplasm</keyword>
<dbReference type="InterPro" id="IPR042097">
    <property type="entry name" value="Aminopeptidase_N-like_N_sf"/>
</dbReference>
<dbReference type="InterPro" id="IPR015211">
    <property type="entry name" value="Peptidase_M1_C"/>
</dbReference>
<keyword evidence="6" id="KW-0378">Hydrolase</keyword>
<evidence type="ECO:0000313" key="14">
    <source>
        <dbReference type="EMBL" id="EED88969.1"/>
    </source>
</evidence>
<evidence type="ECO:0000256" key="5">
    <source>
        <dbReference type="ARBA" id="ARBA00022723"/>
    </source>
</evidence>
<dbReference type="InParanoid" id="B8CCL2"/>
<dbReference type="Pfam" id="PF01433">
    <property type="entry name" value="Peptidase_M1"/>
    <property type="match status" value="1"/>
</dbReference>
<comment type="similarity">
    <text evidence="2">Belongs to the peptidase M1 family.</text>
</comment>
<dbReference type="PANTHER" id="PTHR45726">
    <property type="entry name" value="LEUKOTRIENE A-4 HYDROLASE"/>
    <property type="match status" value="1"/>
</dbReference>
<feature type="active site" description="Proton acceptor" evidence="9">
    <location>
        <position position="306"/>
    </location>
</feature>
<dbReference type="RefSeq" id="XP_002293960.1">
    <property type="nucleotide sequence ID" value="XM_002293924.1"/>
</dbReference>
<dbReference type="GeneID" id="7452713"/>
<dbReference type="PaxDb" id="35128-Thaps269777"/>
<dbReference type="FunFam" id="1.10.390.10:FF:000003">
    <property type="entry name" value="Leukotriene A(4) hydrolase"/>
    <property type="match status" value="1"/>
</dbReference>
<feature type="active site" description="Proton donor" evidence="9">
    <location>
        <position position="392"/>
    </location>
</feature>
<evidence type="ECO:0000256" key="12">
    <source>
        <dbReference type="SAM" id="Phobius"/>
    </source>
</evidence>
<dbReference type="InterPro" id="IPR001930">
    <property type="entry name" value="Peptidase_M1"/>
</dbReference>
<evidence type="ECO:0000256" key="6">
    <source>
        <dbReference type="ARBA" id="ARBA00022801"/>
    </source>
</evidence>
<proteinExistence type="inferred from homology"/>
<evidence type="ECO:0000256" key="10">
    <source>
        <dbReference type="PIRSR" id="PIRSR634015-2"/>
    </source>
</evidence>
<comment type="subcellular location">
    <subcellularLocation>
        <location evidence="1">Cytoplasm</location>
    </subcellularLocation>
</comment>
<keyword evidence="5 11" id="KW-0479">Metal-binding</keyword>
<dbReference type="InterPro" id="IPR049980">
    <property type="entry name" value="LTA4H_cat"/>
</dbReference>
<dbReference type="FunFam" id="2.60.40.1730:FF:000004">
    <property type="entry name" value="Leukotriene A(4) hydrolase"/>
    <property type="match status" value="1"/>
</dbReference>
<evidence type="ECO:0000256" key="4">
    <source>
        <dbReference type="ARBA" id="ARBA00022670"/>
    </source>
</evidence>
<dbReference type="MEROPS" id="M01.004"/>
<dbReference type="SMART" id="SM01263">
    <property type="entry name" value="Leuk-A4-hydro_C"/>
    <property type="match status" value="1"/>
</dbReference>
<dbReference type="InterPro" id="IPR016024">
    <property type="entry name" value="ARM-type_fold"/>
</dbReference>
<evidence type="ECO:0000256" key="2">
    <source>
        <dbReference type="ARBA" id="ARBA00010136"/>
    </source>
</evidence>
<dbReference type="KEGG" id="tps:THAPSDRAFT_269777"/>
<feature type="transmembrane region" description="Helical" evidence="12">
    <location>
        <begin position="636"/>
        <end position="654"/>
    </location>
</feature>
<dbReference type="GO" id="GO:0005829">
    <property type="term" value="C:cytosol"/>
    <property type="evidence" value="ECO:0000318"/>
    <property type="project" value="GO_Central"/>
</dbReference>
<evidence type="ECO:0000256" key="1">
    <source>
        <dbReference type="ARBA" id="ARBA00004496"/>
    </source>
</evidence>
<dbReference type="GO" id="GO:0008270">
    <property type="term" value="F:zinc ion binding"/>
    <property type="evidence" value="ECO:0007669"/>
    <property type="project" value="InterPro"/>
</dbReference>
<feature type="binding site" evidence="11">
    <location>
        <position position="328"/>
    </location>
    <ligand>
        <name>Zn(2+)</name>
        <dbReference type="ChEBI" id="CHEBI:29105"/>
        <note>catalytic</note>
    </ligand>
</feature>
<organism evidence="14 15">
    <name type="scientific">Thalassiosira pseudonana</name>
    <name type="common">Marine diatom</name>
    <name type="synonym">Cyclotella nana</name>
    <dbReference type="NCBI Taxonomy" id="35128"/>
    <lineage>
        <taxon>Eukaryota</taxon>
        <taxon>Sar</taxon>
        <taxon>Stramenopiles</taxon>
        <taxon>Ochrophyta</taxon>
        <taxon>Bacillariophyta</taxon>
        <taxon>Coscinodiscophyceae</taxon>
        <taxon>Thalassiosirophycidae</taxon>
        <taxon>Thalassiosirales</taxon>
        <taxon>Thalassiosiraceae</taxon>
        <taxon>Thalassiosira</taxon>
    </lineage>
</organism>
<dbReference type="EMBL" id="CM000649">
    <property type="protein sequence ID" value="EED88969.1"/>
    <property type="molecule type" value="Genomic_DNA"/>
</dbReference>
<dbReference type="Gene3D" id="2.60.40.1730">
    <property type="entry name" value="tricorn interacting facor f3 domain"/>
    <property type="match status" value="1"/>
</dbReference>
<dbReference type="GO" id="GO:0006508">
    <property type="term" value="P:proteolysis"/>
    <property type="evidence" value="ECO:0007669"/>
    <property type="project" value="UniProtKB-KW"/>
</dbReference>
<keyword evidence="15" id="KW-1185">Reference proteome</keyword>
<feature type="binding site" evidence="11">
    <location>
        <position position="305"/>
    </location>
    <ligand>
        <name>Zn(2+)</name>
        <dbReference type="ChEBI" id="CHEBI:29105"/>
        <note>catalytic</note>
    </ligand>
</feature>
<dbReference type="Gene3D" id="1.10.390.10">
    <property type="entry name" value="Neutral Protease Domain 2"/>
    <property type="match status" value="1"/>
</dbReference>
<evidence type="ECO:0000259" key="13">
    <source>
        <dbReference type="SMART" id="SM01263"/>
    </source>
</evidence>
<dbReference type="STRING" id="35128.B8CCL2"/>
<feature type="binding site" evidence="11">
    <location>
        <position position="309"/>
    </location>
    <ligand>
        <name>Zn(2+)</name>
        <dbReference type="ChEBI" id="CHEBI:29105"/>
        <note>catalytic</note>
    </ligand>
</feature>
<sequence length="659" mass="72630">MADESTATTLLDPSSLSNPHQAIPTHLSWEALVDFEKQIFLAKATYNVSIIDPSTSTLSLDTNHLDVQSVDVNGSPATFSLSVPDAAKPHLGSRLEIQLDHQSIASSQATVCISYSTTSACSAAQWLPPAQTAGKLYPYVFTQCQAIHARSLLPCVDAPCVKMTYDAKVTVPSWATCVMSALSKESTTSTNTTSHTNVYEFHQPVPIPSYLFALAVGHLSSRDISPRCRVWSEPSMVEAVQYEFGQVEQFIVAAEELTMPYQWGRYDILCLPPSFPYGGMENPCLTFVTPTLLAGDRSLADVVAHEAAHSWSGNLVTNETWEHFWLNEGWTIFLQRKIMTKVHGDDKFFDFDAIGGWKHLQDDVELLPEKFTKLIPDLGDNDPDDAFSSVPYEKGFNLLYTLEKIVGEQAFAGFTKAYFDRFKFGVVTSDKFKTFFGSYFNNVAGVSEFDWDTWLYKSGMPETPDFDRTLSKECEGLSSAWIAVDGGKGDVPTTDISEWSTSLKICFLDAILATCSERKRALSLTTIGQMKEQYNMHESSNSEVLFRFCMLAVDAGDESILPVVISFITSQGRMKFVRPLYRALFKSTMGKDIAVSTFLANLTFYHPIAAKMVATDLNLNQDAKASGGGATKTRNTLVIGGLVIAVASVGVALLRGRRS</sequence>
<evidence type="ECO:0000256" key="11">
    <source>
        <dbReference type="PIRSR" id="PIRSR634015-3"/>
    </source>
</evidence>
<dbReference type="PRINTS" id="PR00756">
    <property type="entry name" value="ALADIPTASE"/>
</dbReference>
<name>B8CCL2_THAPS</name>
<accession>B8CCL2</accession>
<protein>
    <recommendedName>
        <fullName evidence="13">Peptidase M1 leukotriene A4 hydrolase/aminopeptidase C-terminal domain-containing protein</fullName>
    </recommendedName>
</protein>
<dbReference type="Gene3D" id="1.25.40.320">
    <property type="entry name" value="Peptidase M1, leukotriene A4 hydrolase/aminopeptidase C-terminal domain"/>
    <property type="match status" value="1"/>
</dbReference>
<dbReference type="InterPro" id="IPR045357">
    <property type="entry name" value="Aminopeptidase_N-like_N"/>
</dbReference>
<keyword evidence="7 11" id="KW-0862">Zinc</keyword>
<feature type="binding site" evidence="10">
    <location>
        <begin position="276"/>
        <end position="281"/>
    </location>
    <ligand>
        <name>a peptide</name>
        <dbReference type="ChEBI" id="CHEBI:60466"/>
    </ligand>
</feature>
<dbReference type="eggNOG" id="KOG1047">
    <property type="taxonomic scope" value="Eukaryota"/>
</dbReference>
<dbReference type="InterPro" id="IPR027268">
    <property type="entry name" value="Peptidase_M4/M1_CTD_sf"/>
</dbReference>
<dbReference type="Pfam" id="PF17900">
    <property type="entry name" value="Peptidase_M1_N"/>
    <property type="match status" value="1"/>
</dbReference>
<evidence type="ECO:0000256" key="9">
    <source>
        <dbReference type="PIRSR" id="PIRSR634015-1"/>
    </source>
</evidence>
<dbReference type="Proteomes" id="UP000001449">
    <property type="component" value="Chromosome 14"/>
</dbReference>
<evidence type="ECO:0000256" key="3">
    <source>
        <dbReference type="ARBA" id="ARBA00022490"/>
    </source>
</evidence>
<keyword evidence="4" id="KW-0645">Protease</keyword>
<feature type="binding site" evidence="10">
    <location>
        <begin position="573"/>
        <end position="575"/>
    </location>
    <ligand>
        <name>a peptide</name>
        <dbReference type="ChEBI" id="CHEBI:60466"/>
    </ligand>
</feature>
<dbReference type="InterPro" id="IPR038502">
    <property type="entry name" value="M1_LTA-4_hydro/amino_C_sf"/>
</dbReference>
<dbReference type="SUPFAM" id="SSF48371">
    <property type="entry name" value="ARM repeat"/>
    <property type="match status" value="1"/>
</dbReference>
<dbReference type="Gene3D" id="3.30.2010.30">
    <property type="match status" value="1"/>
</dbReference>
<dbReference type="FunFam" id="3.30.2010.30:FF:000001">
    <property type="entry name" value="Leukotriene A(4) hydrolase"/>
    <property type="match status" value="1"/>
</dbReference>
<dbReference type="AlphaFoldDB" id="B8CCL2"/>
<reference evidence="14 15" key="2">
    <citation type="journal article" date="2008" name="Nature">
        <title>The Phaeodactylum genome reveals the evolutionary history of diatom genomes.</title>
        <authorList>
            <person name="Bowler C."/>
            <person name="Allen A.E."/>
            <person name="Badger J.H."/>
            <person name="Grimwood J."/>
            <person name="Jabbari K."/>
            <person name="Kuo A."/>
            <person name="Maheswari U."/>
            <person name="Martens C."/>
            <person name="Maumus F."/>
            <person name="Otillar R.P."/>
            <person name="Rayko E."/>
            <person name="Salamov A."/>
            <person name="Vandepoele K."/>
            <person name="Beszteri B."/>
            <person name="Gruber A."/>
            <person name="Heijde M."/>
            <person name="Katinka M."/>
            <person name="Mock T."/>
            <person name="Valentin K."/>
            <person name="Verret F."/>
            <person name="Berges J.A."/>
            <person name="Brownlee C."/>
            <person name="Cadoret J.P."/>
            <person name="Chiovitti A."/>
            <person name="Choi C.J."/>
            <person name="Coesel S."/>
            <person name="De Martino A."/>
            <person name="Detter J.C."/>
            <person name="Durkin C."/>
            <person name="Falciatore A."/>
            <person name="Fournet J."/>
            <person name="Haruta M."/>
            <person name="Huysman M.J."/>
            <person name="Jenkins B.D."/>
            <person name="Jiroutova K."/>
            <person name="Jorgensen R.E."/>
            <person name="Joubert Y."/>
            <person name="Kaplan A."/>
            <person name="Kroger N."/>
            <person name="Kroth P.G."/>
            <person name="La Roche J."/>
            <person name="Lindquist E."/>
            <person name="Lommer M."/>
            <person name="Martin-Jezequel V."/>
            <person name="Lopez P.J."/>
            <person name="Lucas S."/>
            <person name="Mangogna M."/>
            <person name="McGinnis K."/>
            <person name="Medlin L.K."/>
            <person name="Montsant A."/>
            <person name="Oudot-Le Secq M.P."/>
            <person name="Napoli C."/>
            <person name="Obornik M."/>
            <person name="Parker M.S."/>
            <person name="Petit J.L."/>
            <person name="Porcel B.M."/>
            <person name="Poulsen N."/>
            <person name="Robison M."/>
            <person name="Rychlewski L."/>
            <person name="Rynearson T.A."/>
            <person name="Schmutz J."/>
            <person name="Shapiro H."/>
            <person name="Siaut M."/>
            <person name="Stanley M."/>
            <person name="Sussman M.R."/>
            <person name="Taylor A.R."/>
            <person name="Vardi A."/>
            <person name="von Dassow P."/>
            <person name="Vyverman W."/>
            <person name="Willis A."/>
            <person name="Wyrwicz L.S."/>
            <person name="Rokhsar D.S."/>
            <person name="Weissenbach J."/>
            <person name="Armbrust E.V."/>
            <person name="Green B.R."/>
            <person name="Van de Peer Y."/>
            <person name="Grigoriev I.V."/>
        </authorList>
    </citation>
    <scope>NUCLEOTIDE SEQUENCE [LARGE SCALE GENOMIC DNA]</scope>
    <source>
        <strain evidence="14 15">CCMP1335</strain>
    </source>
</reference>
<dbReference type="HOGENOM" id="CLU_014505_1_2_1"/>
<dbReference type="Pfam" id="PF09127">
    <property type="entry name" value="Leuk-A4-hydro_C"/>
    <property type="match status" value="1"/>
</dbReference>
<reference evidence="14 15" key="1">
    <citation type="journal article" date="2004" name="Science">
        <title>The genome of the diatom Thalassiosira pseudonana: ecology, evolution, and metabolism.</title>
        <authorList>
            <person name="Armbrust E.V."/>
            <person name="Berges J.A."/>
            <person name="Bowler C."/>
            <person name="Green B.R."/>
            <person name="Martinez D."/>
            <person name="Putnam N.H."/>
            <person name="Zhou S."/>
            <person name="Allen A.E."/>
            <person name="Apt K.E."/>
            <person name="Bechner M."/>
            <person name="Brzezinski M.A."/>
            <person name="Chaal B.K."/>
            <person name="Chiovitti A."/>
            <person name="Davis A.K."/>
            <person name="Demarest M.S."/>
            <person name="Detter J.C."/>
            <person name="Glavina T."/>
            <person name="Goodstein D."/>
            <person name="Hadi M.Z."/>
            <person name="Hellsten U."/>
            <person name="Hildebrand M."/>
            <person name="Jenkins B.D."/>
            <person name="Jurka J."/>
            <person name="Kapitonov V.V."/>
            <person name="Kroger N."/>
            <person name="Lau W.W."/>
            <person name="Lane T.W."/>
            <person name="Larimer F.W."/>
            <person name="Lippmeier J.C."/>
            <person name="Lucas S."/>
            <person name="Medina M."/>
            <person name="Montsant A."/>
            <person name="Obornik M."/>
            <person name="Parker M.S."/>
            <person name="Palenik B."/>
            <person name="Pazour G.J."/>
            <person name="Richardson P.M."/>
            <person name="Rynearson T.A."/>
            <person name="Saito M.A."/>
            <person name="Schwartz D.C."/>
            <person name="Thamatrakoln K."/>
            <person name="Valentin K."/>
            <person name="Vardi A."/>
            <person name="Wilkerson F.P."/>
            <person name="Rokhsar D.S."/>
        </authorList>
    </citation>
    <scope>NUCLEOTIDE SEQUENCE [LARGE SCALE GENOMIC DNA]</scope>
    <source>
        <strain evidence="14 15">CCMP1335</strain>
    </source>
</reference>
<keyword evidence="12" id="KW-0812">Transmembrane</keyword>
<gene>
    <name evidence="14" type="primary">LTA4</name>
    <name evidence="14" type="ORF">THAPSDRAFT_269777</name>
</gene>
<keyword evidence="12" id="KW-0472">Membrane</keyword>
<dbReference type="CDD" id="cd09599">
    <property type="entry name" value="M1_LTA4H"/>
    <property type="match status" value="1"/>
</dbReference>
<evidence type="ECO:0000313" key="15">
    <source>
        <dbReference type="Proteomes" id="UP000001449"/>
    </source>
</evidence>
<dbReference type="InterPro" id="IPR014782">
    <property type="entry name" value="Peptidase_M1_dom"/>
</dbReference>
<keyword evidence="8" id="KW-0482">Metalloprotease</keyword>
<dbReference type="OMA" id="CTALQWM"/>
<dbReference type="PANTHER" id="PTHR45726:SF3">
    <property type="entry name" value="LEUKOTRIENE A-4 HYDROLASE"/>
    <property type="match status" value="1"/>
</dbReference>
<dbReference type="InterPro" id="IPR034015">
    <property type="entry name" value="M1_LTA4H"/>
</dbReference>
<feature type="binding site" evidence="10">
    <location>
        <begin position="143"/>
        <end position="145"/>
    </location>
    <ligand>
        <name>a peptide</name>
        <dbReference type="ChEBI" id="CHEBI:60466"/>
    </ligand>
</feature>
<feature type="domain" description="Peptidase M1 leukotriene A4 hydrolase/aminopeptidase C-terminal" evidence="13">
    <location>
        <begin position="469"/>
        <end position="617"/>
    </location>
</feature>
<dbReference type="SUPFAM" id="SSF55486">
    <property type="entry name" value="Metalloproteases ('zincins'), catalytic domain"/>
    <property type="match status" value="1"/>
</dbReference>
<dbReference type="SUPFAM" id="SSF63737">
    <property type="entry name" value="Leukotriene A4 hydrolase N-terminal domain"/>
    <property type="match status" value="1"/>
</dbReference>
<evidence type="ECO:0000256" key="7">
    <source>
        <dbReference type="ARBA" id="ARBA00022833"/>
    </source>
</evidence>
<keyword evidence="12" id="KW-1133">Transmembrane helix</keyword>
<comment type="cofactor">
    <cofactor evidence="11">
        <name>Zn(2+)</name>
        <dbReference type="ChEBI" id="CHEBI:29105"/>
    </cofactor>
    <text evidence="11">Binds 1 zinc ion per subunit.</text>
</comment>
<dbReference type="GO" id="GO:0008237">
    <property type="term" value="F:metallopeptidase activity"/>
    <property type="evidence" value="ECO:0007669"/>
    <property type="project" value="UniProtKB-KW"/>
</dbReference>